<proteinExistence type="predicted"/>
<protein>
    <submittedName>
        <fullName evidence="1">Uncharacterized protein</fullName>
    </submittedName>
</protein>
<evidence type="ECO:0000313" key="2">
    <source>
        <dbReference type="Proteomes" id="UP000239576"/>
    </source>
</evidence>
<accession>A0A2T1E498</accession>
<dbReference type="Proteomes" id="UP000239576">
    <property type="component" value="Unassembled WGS sequence"/>
</dbReference>
<dbReference type="AlphaFoldDB" id="A0A2T1E498"/>
<evidence type="ECO:0000313" key="1">
    <source>
        <dbReference type="EMBL" id="PSB27567.1"/>
    </source>
</evidence>
<organism evidence="1 2">
    <name type="scientific">Stenomitos frigidus ULC18</name>
    <dbReference type="NCBI Taxonomy" id="2107698"/>
    <lineage>
        <taxon>Bacteria</taxon>
        <taxon>Bacillati</taxon>
        <taxon>Cyanobacteriota</taxon>
        <taxon>Cyanophyceae</taxon>
        <taxon>Leptolyngbyales</taxon>
        <taxon>Leptolyngbyaceae</taxon>
        <taxon>Stenomitos</taxon>
    </lineage>
</organism>
<name>A0A2T1E498_9CYAN</name>
<keyword evidence="2" id="KW-1185">Reference proteome</keyword>
<comment type="caution">
    <text evidence="1">The sequence shown here is derived from an EMBL/GenBank/DDBJ whole genome shotgun (WGS) entry which is preliminary data.</text>
</comment>
<dbReference type="EMBL" id="PVWK01000088">
    <property type="protein sequence ID" value="PSB27567.1"/>
    <property type="molecule type" value="Genomic_DNA"/>
</dbReference>
<reference evidence="2" key="1">
    <citation type="submission" date="2018-02" db="EMBL/GenBank/DDBJ databases">
        <authorList>
            <person name="Moore K."/>
            <person name="Momper L."/>
        </authorList>
    </citation>
    <scope>NUCLEOTIDE SEQUENCE [LARGE SCALE GENOMIC DNA]</scope>
    <source>
        <strain evidence="2">ULC18</strain>
    </source>
</reference>
<gene>
    <name evidence="1" type="ORF">C7B82_16320</name>
</gene>
<sequence length="81" mass="9258">MNQQSSNLLAHFACLVSLFGVFRKQSDKLRSHFNHLLSHFSRSRIHFGVFRKQKGKLRSQTVVCVLISVDRAFTTAIALLL</sequence>
<reference evidence="1 2" key="2">
    <citation type="submission" date="2018-03" db="EMBL/GenBank/DDBJ databases">
        <title>The ancient ancestry and fast evolution of plastids.</title>
        <authorList>
            <person name="Moore K.R."/>
            <person name="Magnabosco C."/>
            <person name="Momper L."/>
            <person name="Gold D.A."/>
            <person name="Bosak T."/>
            <person name="Fournier G.P."/>
        </authorList>
    </citation>
    <scope>NUCLEOTIDE SEQUENCE [LARGE SCALE GENOMIC DNA]</scope>
    <source>
        <strain evidence="1 2">ULC18</strain>
    </source>
</reference>